<dbReference type="Gene3D" id="1.10.287.370">
    <property type="match status" value="1"/>
</dbReference>
<dbReference type="GO" id="GO:0006457">
    <property type="term" value="P:protein folding"/>
    <property type="evidence" value="ECO:0007669"/>
    <property type="project" value="InterPro"/>
</dbReference>
<evidence type="ECO:0000256" key="2">
    <source>
        <dbReference type="ARBA" id="ARBA00023186"/>
    </source>
</evidence>
<accession>A0AAD5Y8B2</accession>
<feature type="coiled-coil region" evidence="3">
    <location>
        <begin position="82"/>
        <end position="109"/>
    </location>
</feature>
<comment type="caution">
    <text evidence="4">The sequence shown here is derived from an EMBL/GenBank/DDBJ whole genome shotgun (WGS) entry which is preliminary data.</text>
</comment>
<dbReference type="GO" id="GO:0016272">
    <property type="term" value="C:prefoldin complex"/>
    <property type="evidence" value="ECO:0007669"/>
    <property type="project" value="InterPro"/>
</dbReference>
<dbReference type="PANTHER" id="PTHR21431">
    <property type="entry name" value="PREFOLDIN SUBUNIT 6"/>
    <property type="match status" value="1"/>
</dbReference>
<dbReference type="FunFam" id="1.10.287.370:FF:000003">
    <property type="entry name" value="Prefoldin subunit 6"/>
    <property type="match status" value="1"/>
</dbReference>
<dbReference type="EMBL" id="JADGKB010000036">
    <property type="protein sequence ID" value="KAJ3257612.1"/>
    <property type="molecule type" value="Genomic_DNA"/>
</dbReference>
<gene>
    <name evidence="4" type="ORF">HK103_004384</name>
</gene>
<dbReference type="PANTHER" id="PTHR21431:SF0">
    <property type="entry name" value="PREFOLDIN SUBUNIT 6"/>
    <property type="match status" value="1"/>
</dbReference>
<dbReference type="CDD" id="cd23161">
    <property type="entry name" value="Prefoldin_6"/>
    <property type="match status" value="1"/>
</dbReference>
<dbReference type="AlphaFoldDB" id="A0AAD5Y8B2"/>
<dbReference type="Proteomes" id="UP001210925">
    <property type="component" value="Unassembled WGS sequence"/>
</dbReference>
<name>A0AAD5Y8B2_9FUNG</name>
<sequence length="110" mass="12836">MSKSIQQSLQEQVAQFQQIQKEYDQAVQNRTALESQLKENEQVSIEFGLLKDDSNIYKMIGPCLVFGINFRVEAVSNVKKRIEYITGEIKRSEQLIKELQDKQEKKKLEV</sequence>
<proteinExistence type="inferred from homology"/>
<evidence type="ECO:0000313" key="4">
    <source>
        <dbReference type="EMBL" id="KAJ3257612.1"/>
    </source>
</evidence>
<feature type="coiled-coil region" evidence="3">
    <location>
        <begin position="9"/>
        <end position="43"/>
    </location>
</feature>
<dbReference type="GO" id="GO:0051087">
    <property type="term" value="F:protein-folding chaperone binding"/>
    <property type="evidence" value="ECO:0007669"/>
    <property type="project" value="TreeGrafter"/>
</dbReference>
<reference evidence="4" key="1">
    <citation type="submission" date="2020-05" db="EMBL/GenBank/DDBJ databases">
        <title>Phylogenomic resolution of chytrid fungi.</title>
        <authorList>
            <person name="Stajich J.E."/>
            <person name="Amses K."/>
            <person name="Simmons R."/>
            <person name="Seto K."/>
            <person name="Myers J."/>
            <person name="Bonds A."/>
            <person name="Quandt C.A."/>
            <person name="Barry K."/>
            <person name="Liu P."/>
            <person name="Grigoriev I."/>
            <person name="Longcore J.E."/>
            <person name="James T.Y."/>
        </authorList>
    </citation>
    <scope>NUCLEOTIDE SEQUENCE</scope>
    <source>
        <strain evidence="4">PLAUS21</strain>
    </source>
</reference>
<keyword evidence="5" id="KW-1185">Reference proteome</keyword>
<keyword evidence="2" id="KW-0143">Chaperone</keyword>
<comment type="similarity">
    <text evidence="1">Belongs to the prefoldin subunit beta family.</text>
</comment>
<dbReference type="GO" id="GO:0005737">
    <property type="term" value="C:cytoplasm"/>
    <property type="evidence" value="ECO:0007669"/>
    <property type="project" value="TreeGrafter"/>
</dbReference>
<dbReference type="InterPro" id="IPR002777">
    <property type="entry name" value="PFD_beta-like"/>
</dbReference>
<dbReference type="GO" id="GO:0051082">
    <property type="term" value="F:unfolded protein binding"/>
    <property type="evidence" value="ECO:0007669"/>
    <property type="project" value="InterPro"/>
</dbReference>
<keyword evidence="3" id="KW-0175">Coiled coil</keyword>
<dbReference type="GO" id="GO:0051131">
    <property type="term" value="P:chaperone-mediated protein complex assembly"/>
    <property type="evidence" value="ECO:0007669"/>
    <property type="project" value="TreeGrafter"/>
</dbReference>
<evidence type="ECO:0000256" key="1">
    <source>
        <dbReference type="ARBA" id="ARBA00008045"/>
    </source>
</evidence>
<dbReference type="Pfam" id="PF01920">
    <property type="entry name" value="Prefoldin_2"/>
    <property type="match status" value="1"/>
</dbReference>
<protein>
    <recommendedName>
        <fullName evidence="6">Prefoldin subunit 6</fullName>
    </recommendedName>
</protein>
<dbReference type="InterPro" id="IPR009053">
    <property type="entry name" value="Prefoldin"/>
</dbReference>
<evidence type="ECO:0000313" key="5">
    <source>
        <dbReference type="Proteomes" id="UP001210925"/>
    </source>
</evidence>
<dbReference type="SUPFAM" id="SSF46579">
    <property type="entry name" value="Prefoldin"/>
    <property type="match status" value="1"/>
</dbReference>
<organism evidence="4 5">
    <name type="scientific">Boothiomyces macroporosus</name>
    <dbReference type="NCBI Taxonomy" id="261099"/>
    <lineage>
        <taxon>Eukaryota</taxon>
        <taxon>Fungi</taxon>
        <taxon>Fungi incertae sedis</taxon>
        <taxon>Chytridiomycota</taxon>
        <taxon>Chytridiomycota incertae sedis</taxon>
        <taxon>Chytridiomycetes</taxon>
        <taxon>Rhizophydiales</taxon>
        <taxon>Terramycetaceae</taxon>
        <taxon>Boothiomyces</taxon>
    </lineage>
</organism>
<evidence type="ECO:0000256" key="3">
    <source>
        <dbReference type="SAM" id="Coils"/>
    </source>
</evidence>
<evidence type="ECO:0008006" key="6">
    <source>
        <dbReference type="Google" id="ProtNLM"/>
    </source>
</evidence>